<organism evidence="2 3">
    <name type="scientific">Paraburkholderia fungorum</name>
    <dbReference type="NCBI Taxonomy" id="134537"/>
    <lineage>
        <taxon>Bacteria</taxon>
        <taxon>Pseudomonadati</taxon>
        <taxon>Pseudomonadota</taxon>
        <taxon>Betaproteobacteria</taxon>
        <taxon>Burkholderiales</taxon>
        <taxon>Burkholderiaceae</taxon>
        <taxon>Paraburkholderia</taxon>
    </lineage>
</organism>
<dbReference type="Proteomes" id="UP000183487">
    <property type="component" value="Unassembled WGS sequence"/>
</dbReference>
<proteinExistence type="predicted"/>
<gene>
    <name evidence="2" type="ORF">SAMN05443245_7670</name>
</gene>
<keyword evidence="3" id="KW-1185">Reference proteome</keyword>
<evidence type="ECO:0000313" key="2">
    <source>
        <dbReference type="EMBL" id="SDR55375.1"/>
    </source>
</evidence>
<accession>A0A1H1K0K4</accession>
<dbReference type="AlphaFoldDB" id="A0A1H1K0K4"/>
<evidence type="ECO:0000313" key="3">
    <source>
        <dbReference type="Proteomes" id="UP000183487"/>
    </source>
</evidence>
<feature type="compositionally biased region" description="Basic and acidic residues" evidence="1">
    <location>
        <begin position="1"/>
        <end position="26"/>
    </location>
</feature>
<name>A0A1H1K0K4_9BURK</name>
<dbReference type="OrthoDB" id="279280at2"/>
<sequence>MAFYADKKNVKESDKPERYNKLRKPGEAPGGPGIYRCQSCGYEDVINRECGVLPPCSNCATNGKNRNEHWKWLVRAENA</sequence>
<evidence type="ECO:0000256" key="1">
    <source>
        <dbReference type="SAM" id="MobiDB-lite"/>
    </source>
</evidence>
<dbReference type="EMBL" id="FNKP01000004">
    <property type="protein sequence ID" value="SDR55375.1"/>
    <property type="molecule type" value="Genomic_DNA"/>
</dbReference>
<feature type="region of interest" description="Disordered" evidence="1">
    <location>
        <begin position="1"/>
        <end position="33"/>
    </location>
</feature>
<protein>
    <submittedName>
        <fullName evidence="2">Uncharacterized protein</fullName>
    </submittedName>
</protein>
<reference evidence="3" key="1">
    <citation type="submission" date="2016-10" db="EMBL/GenBank/DDBJ databases">
        <authorList>
            <person name="Varghese N."/>
        </authorList>
    </citation>
    <scope>NUCLEOTIDE SEQUENCE [LARGE SCALE GENOMIC DNA]</scope>
    <source>
        <strain evidence="3">GAS106B</strain>
    </source>
</reference>